<evidence type="ECO:0000259" key="1">
    <source>
        <dbReference type="Pfam" id="PF19077"/>
    </source>
</evidence>
<evidence type="ECO:0000313" key="3">
    <source>
        <dbReference type="Proteomes" id="UP000189670"/>
    </source>
</evidence>
<evidence type="ECO:0000313" key="2">
    <source>
        <dbReference type="EMBL" id="ETR65864.1"/>
    </source>
</evidence>
<dbReference type="Pfam" id="PF19077">
    <property type="entry name" value="Big_13"/>
    <property type="match status" value="1"/>
</dbReference>
<sequence>MKITGLTFDTTYFFILRSVTYSHINQSAPWYENNKNNVYSKFTKEISATTLPLPFVTIKQMIPTYNNSTNIQFNIVGEYVISYKYKLNQNNWSEECLLSTPLILNNLDDGPWILSIKGKNKDGIWQETPSTYEWTVDTHVSPPELSLSSNFDTGSSTNDLITKLKELTLIGKSEVNSTIEFFDNNHPILYQSINFNDNEFTANFIFEQGEHQITAIQTDKAGNISNSSNTLSIKVDTKLDNFTINHSDTIDDNSCTWAIDNETIHLSGTKNRMQRYPLTAIKPIKSIYLILIKTHGKPN</sequence>
<reference evidence="3" key="1">
    <citation type="submission" date="2012-11" db="EMBL/GenBank/DDBJ databases">
        <authorList>
            <person name="Lucero-Rivera Y.E."/>
            <person name="Tovar-Ramirez D."/>
        </authorList>
    </citation>
    <scope>NUCLEOTIDE SEQUENCE [LARGE SCALE GENOMIC DNA]</scope>
    <source>
        <strain evidence="3">Araruama</strain>
    </source>
</reference>
<accession>A0A1V1NTG3</accession>
<dbReference type="EMBL" id="ATBP01002433">
    <property type="protein sequence ID" value="ETR65864.1"/>
    <property type="molecule type" value="Genomic_DNA"/>
</dbReference>
<dbReference type="InterPro" id="IPR013783">
    <property type="entry name" value="Ig-like_fold"/>
</dbReference>
<dbReference type="InterPro" id="IPR044016">
    <property type="entry name" value="Big_13"/>
</dbReference>
<organism evidence="2 3">
    <name type="scientific">Candidatus Magnetoglobus multicellularis str. Araruama</name>
    <dbReference type="NCBI Taxonomy" id="890399"/>
    <lineage>
        <taxon>Bacteria</taxon>
        <taxon>Pseudomonadati</taxon>
        <taxon>Thermodesulfobacteriota</taxon>
        <taxon>Desulfobacteria</taxon>
        <taxon>Desulfobacterales</taxon>
        <taxon>Desulfobacteraceae</taxon>
        <taxon>Candidatus Magnetoglobus</taxon>
    </lineage>
</organism>
<dbReference type="AlphaFoldDB" id="A0A1V1NTG3"/>
<protein>
    <recommendedName>
        <fullName evidence="1">Bacterial Ig-like domain-containing protein</fullName>
    </recommendedName>
</protein>
<proteinExistence type="predicted"/>
<dbReference type="Proteomes" id="UP000189670">
    <property type="component" value="Unassembled WGS sequence"/>
</dbReference>
<dbReference type="Gene3D" id="2.60.40.10">
    <property type="entry name" value="Immunoglobulins"/>
    <property type="match status" value="1"/>
</dbReference>
<gene>
    <name evidence="2" type="ORF">OMM_05894</name>
</gene>
<feature type="domain" description="Bacterial Ig-like" evidence="1">
    <location>
        <begin position="140"/>
        <end position="237"/>
    </location>
</feature>
<name>A0A1V1NTG3_9BACT</name>
<comment type="caution">
    <text evidence="2">The sequence shown here is derived from an EMBL/GenBank/DDBJ whole genome shotgun (WGS) entry which is preliminary data.</text>
</comment>